<feature type="non-terminal residue" evidence="1">
    <location>
        <position position="1"/>
    </location>
</feature>
<evidence type="ECO:0000313" key="1">
    <source>
        <dbReference type="EMBL" id="GFD59543.1"/>
    </source>
</evidence>
<name>A0A699XK16_TANCI</name>
<reference evidence="1" key="1">
    <citation type="journal article" date="2019" name="Sci. Rep.">
        <title>Draft genome of Tanacetum cinerariifolium, the natural source of mosquito coil.</title>
        <authorList>
            <person name="Yamashiro T."/>
            <person name="Shiraishi A."/>
            <person name="Satake H."/>
            <person name="Nakayama K."/>
        </authorList>
    </citation>
    <scope>NUCLEOTIDE SEQUENCE</scope>
</reference>
<sequence>IVPTVGQNFFNNTNTFSTADPSNDDASPTYGKYSFIDASQLPDDPDIPELKDVIYSDDEDDVGAEADSTIWKLPLHSVLFNN</sequence>
<gene>
    <name evidence="1" type="ORF">Tci_931512</name>
</gene>
<dbReference type="AlphaFoldDB" id="A0A699XK16"/>
<organism evidence="1">
    <name type="scientific">Tanacetum cinerariifolium</name>
    <name type="common">Dalmatian daisy</name>
    <name type="synonym">Chrysanthemum cinerariifolium</name>
    <dbReference type="NCBI Taxonomy" id="118510"/>
    <lineage>
        <taxon>Eukaryota</taxon>
        <taxon>Viridiplantae</taxon>
        <taxon>Streptophyta</taxon>
        <taxon>Embryophyta</taxon>
        <taxon>Tracheophyta</taxon>
        <taxon>Spermatophyta</taxon>
        <taxon>Magnoliopsida</taxon>
        <taxon>eudicotyledons</taxon>
        <taxon>Gunneridae</taxon>
        <taxon>Pentapetalae</taxon>
        <taxon>asterids</taxon>
        <taxon>campanulids</taxon>
        <taxon>Asterales</taxon>
        <taxon>Asteraceae</taxon>
        <taxon>Asteroideae</taxon>
        <taxon>Anthemideae</taxon>
        <taxon>Anthemidinae</taxon>
        <taxon>Tanacetum</taxon>
    </lineage>
</organism>
<feature type="non-terminal residue" evidence="1">
    <location>
        <position position="82"/>
    </location>
</feature>
<dbReference type="EMBL" id="BKCJ011866289">
    <property type="protein sequence ID" value="GFD59543.1"/>
    <property type="molecule type" value="Genomic_DNA"/>
</dbReference>
<proteinExistence type="predicted"/>
<comment type="caution">
    <text evidence="1">The sequence shown here is derived from an EMBL/GenBank/DDBJ whole genome shotgun (WGS) entry which is preliminary data.</text>
</comment>
<accession>A0A699XK16</accession>
<protein>
    <submittedName>
        <fullName evidence="1">Uncharacterized protein</fullName>
    </submittedName>
</protein>